<dbReference type="CDD" id="cd07023">
    <property type="entry name" value="S49_Sppa_N_C"/>
    <property type="match status" value="1"/>
</dbReference>
<keyword evidence="4" id="KW-0720">Serine protease</keyword>
<dbReference type="PANTHER" id="PTHR42987:SF4">
    <property type="entry name" value="PROTEASE SOHB-RELATED"/>
    <property type="match status" value="1"/>
</dbReference>
<dbReference type="InterPro" id="IPR004635">
    <property type="entry name" value="Pept_S49_SppA"/>
</dbReference>
<dbReference type="GO" id="GO:0006508">
    <property type="term" value="P:proteolysis"/>
    <property type="evidence" value="ECO:0007669"/>
    <property type="project" value="UniProtKB-KW"/>
</dbReference>
<evidence type="ECO:0000313" key="8">
    <source>
        <dbReference type="EMBL" id="USG99032.1"/>
    </source>
</evidence>
<reference evidence="8 9" key="1">
    <citation type="submission" date="2021-08" db="EMBL/GenBank/DDBJ databases">
        <title>Thermococcus onnuriiensis IOH2.</title>
        <authorList>
            <person name="Park Y.-J."/>
        </authorList>
    </citation>
    <scope>NUCLEOTIDE SEQUENCE [LARGE SCALE GENOMIC DNA]</scope>
    <source>
        <strain evidence="8 9">IOH2</strain>
    </source>
</reference>
<feature type="domain" description="Peptidase S49" evidence="7">
    <location>
        <begin position="150"/>
        <end position="298"/>
    </location>
</feature>
<dbReference type="SUPFAM" id="SSF52096">
    <property type="entry name" value="ClpP/crotonase"/>
    <property type="match status" value="1"/>
</dbReference>
<keyword evidence="3" id="KW-0378">Hydrolase</keyword>
<dbReference type="Pfam" id="PF01343">
    <property type="entry name" value="Peptidase_S49"/>
    <property type="match status" value="1"/>
</dbReference>
<keyword evidence="6" id="KW-1133">Transmembrane helix</keyword>
<dbReference type="PANTHER" id="PTHR42987">
    <property type="entry name" value="PEPTIDASE S49"/>
    <property type="match status" value="1"/>
</dbReference>
<keyword evidence="5" id="KW-0175">Coiled coil</keyword>
<evidence type="ECO:0000256" key="2">
    <source>
        <dbReference type="ARBA" id="ARBA00022670"/>
    </source>
</evidence>
<dbReference type="GeneID" id="72777805"/>
<protein>
    <submittedName>
        <fullName evidence="8">Signal peptide peptidase SppA</fullName>
    </submittedName>
</protein>
<keyword evidence="9" id="KW-1185">Reference proteome</keyword>
<sequence>MEREVWKYLSFILMLLLALAAVGNVLLYINNNELQRAIQERANITVIYNETVREIESNATLALQAKIDELQRELEYIKSQLRANKTEKSNATIAILPVVGPIDESTAVTTISKIRQIRKDDNVVGVILWIESPGGYVGPVITIYKELRKLSYEKPIVVYTGGLAASGGYFLACAADKIIADPLAEVGSIGVIYVHYNLEQNYAQNGIKVNVFKTGKYKDMGAEWRDLTDEEREMIKNEINTYFEYFLQVVSEGRKLDMNTTRQYGDGRVWFASEVKGTLVDETGDLDYAITVLENMLGIKSANVVLYDTQKIDFGIYESSSLYMPSNYVVSYIRR</sequence>
<keyword evidence="2" id="KW-0645">Protease</keyword>
<evidence type="ECO:0000256" key="4">
    <source>
        <dbReference type="ARBA" id="ARBA00022825"/>
    </source>
</evidence>
<evidence type="ECO:0000313" key="9">
    <source>
        <dbReference type="Proteomes" id="UP001056425"/>
    </source>
</evidence>
<proteinExistence type="inferred from homology"/>
<evidence type="ECO:0000256" key="6">
    <source>
        <dbReference type="SAM" id="Phobius"/>
    </source>
</evidence>
<evidence type="ECO:0000256" key="3">
    <source>
        <dbReference type="ARBA" id="ARBA00022801"/>
    </source>
</evidence>
<dbReference type="InterPro" id="IPR047272">
    <property type="entry name" value="S49_SppA_C"/>
</dbReference>
<dbReference type="EMBL" id="CP080572">
    <property type="protein sequence ID" value="USG99032.1"/>
    <property type="molecule type" value="Genomic_DNA"/>
</dbReference>
<keyword evidence="6" id="KW-0472">Membrane</keyword>
<name>A0A9E7M9D1_9EURY</name>
<feature type="transmembrane region" description="Helical" evidence="6">
    <location>
        <begin position="6"/>
        <end position="29"/>
    </location>
</feature>
<dbReference type="Proteomes" id="UP001056425">
    <property type="component" value="Chromosome"/>
</dbReference>
<dbReference type="KEGG" id="thei:K1720_05620"/>
<dbReference type="RefSeq" id="WP_251947372.1">
    <property type="nucleotide sequence ID" value="NZ_CP080572.1"/>
</dbReference>
<keyword evidence="6" id="KW-0812">Transmembrane</keyword>
<dbReference type="GO" id="GO:0008236">
    <property type="term" value="F:serine-type peptidase activity"/>
    <property type="evidence" value="ECO:0007669"/>
    <property type="project" value="UniProtKB-KW"/>
</dbReference>
<organism evidence="8 9">
    <name type="scientific">Thermococcus argininiproducens</name>
    <dbReference type="NCBI Taxonomy" id="2866384"/>
    <lineage>
        <taxon>Archaea</taxon>
        <taxon>Methanobacteriati</taxon>
        <taxon>Methanobacteriota</taxon>
        <taxon>Thermococci</taxon>
        <taxon>Thermococcales</taxon>
        <taxon>Thermococcaceae</taxon>
        <taxon>Thermococcus</taxon>
    </lineage>
</organism>
<dbReference type="InterPro" id="IPR002142">
    <property type="entry name" value="Peptidase_S49"/>
</dbReference>
<evidence type="ECO:0000256" key="1">
    <source>
        <dbReference type="ARBA" id="ARBA00008683"/>
    </source>
</evidence>
<feature type="coiled-coil region" evidence="5">
    <location>
        <begin position="60"/>
        <end position="87"/>
    </location>
</feature>
<dbReference type="InterPro" id="IPR029045">
    <property type="entry name" value="ClpP/crotonase-like_dom_sf"/>
</dbReference>
<dbReference type="AlphaFoldDB" id="A0A9E7M9D1"/>
<accession>A0A9E7M9D1</accession>
<dbReference type="NCBIfam" id="TIGR00706">
    <property type="entry name" value="SppA_dom"/>
    <property type="match status" value="1"/>
</dbReference>
<dbReference type="Gene3D" id="3.90.226.10">
    <property type="entry name" value="2-enoyl-CoA Hydratase, Chain A, domain 1"/>
    <property type="match status" value="2"/>
</dbReference>
<evidence type="ECO:0000256" key="5">
    <source>
        <dbReference type="SAM" id="Coils"/>
    </source>
</evidence>
<comment type="similarity">
    <text evidence="1">Belongs to the peptidase S49 family.</text>
</comment>
<gene>
    <name evidence="8" type="primary">sppA</name>
    <name evidence="8" type="ORF">K1720_05620</name>
</gene>
<evidence type="ECO:0000259" key="7">
    <source>
        <dbReference type="Pfam" id="PF01343"/>
    </source>
</evidence>